<dbReference type="RefSeq" id="WP_183307893.1">
    <property type="nucleotide sequence ID" value="NZ_JACIEP010000010.1"/>
</dbReference>
<keyword evidence="3" id="KW-1185">Reference proteome</keyword>
<reference evidence="2 3" key="1">
    <citation type="submission" date="2020-08" db="EMBL/GenBank/DDBJ databases">
        <title>Genomic Encyclopedia of Type Strains, Phase IV (KMG-IV): sequencing the most valuable type-strain genomes for metagenomic binning, comparative biology and taxonomic classification.</title>
        <authorList>
            <person name="Goeker M."/>
        </authorList>
    </citation>
    <scope>NUCLEOTIDE SEQUENCE [LARGE SCALE GENOMIC DNA]</scope>
    <source>
        <strain evidence="2 3">DSM 104969</strain>
    </source>
</reference>
<name>A0A840CYJ9_9BACT</name>
<evidence type="ECO:0000313" key="2">
    <source>
        <dbReference type="EMBL" id="MBB4037013.1"/>
    </source>
</evidence>
<sequence>MTYIDLINAVWELREQGVITMYEHDLYSYLLHKCNRLSWKNPFYQSSSIMCAVLGINRNALMDRRRKLKQLGLITYREGTAKTRPAEYRILMVDSSRYLDTGNRRPKSKTKKVQQTGGIFKKPSLADVVTYCRERGSVTDAQAFFDFYESKGWMIGRNKMKDWRAAIRTWEKKQQAVRHNSADHDNEKRYEKF</sequence>
<dbReference type="AlphaFoldDB" id="A0A840CYJ9"/>
<dbReference type="Proteomes" id="UP000555103">
    <property type="component" value="Unassembled WGS sequence"/>
</dbReference>
<evidence type="ECO:0000256" key="1">
    <source>
        <dbReference type="SAM" id="MobiDB-lite"/>
    </source>
</evidence>
<organism evidence="2 3">
    <name type="scientific">Dysgonomonas hofstadii</name>
    <dbReference type="NCBI Taxonomy" id="637886"/>
    <lineage>
        <taxon>Bacteria</taxon>
        <taxon>Pseudomonadati</taxon>
        <taxon>Bacteroidota</taxon>
        <taxon>Bacteroidia</taxon>
        <taxon>Bacteroidales</taxon>
        <taxon>Dysgonomonadaceae</taxon>
        <taxon>Dysgonomonas</taxon>
    </lineage>
</organism>
<dbReference type="EMBL" id="JACIEP010000010">
    <property type="protein sequence ID" value="MBB4037013.1"/>
    <property type="molecule type" value="Genomic_DNA"/>
</dbReference>
<gene>
    <name evidence="2" type="ORF">GGR21_002927</name>
</gene>
<protein>
    <submittedName>
        <fullName evidence="2">Uncharacterized protein</fullName>
    </submittedName>
</protein>
<feature type="region of interest" description="Disordered" evidence="1">
    <location>
        <begin position="174"/>
        <end position="193"/>
    </location>
</feature>
<proteinExistence type="predicted"/>
<accession>A0A840CYJ9</accession>
<evidence type="ECO:0000313" key="3">
    <source>
        <dbReference type="Proteomes" id="UP000555103"/>
    </source>
</evidence>
<comment type="caution">
    <text evidence="2">The sequence shown here is derived from an EMBL/GenBank/DDBJ whole genome shotgun (WGS) entry which is preliminary data.</text>
</comment>